<dbReference type="OrthoDB" id="2652069at2"/>
<comment type="subcellular location">
    <subcellularLocation>
        <location evidence="1">Cell envelope</location>
    </subcellularLocation>
</comment>
<evidence type="ECO:0000256" key="6">
    <source>
        <dbReference type="ARBA" id="ARBA00023125"/>
    </source>
</evidence>
<dbReference type="SMART" id="SM00342">
    <property type="entry name" value="HTH_ARAC"/>
    <property type="match status" value="1"/>
</dbReference>
<keyword evidence="4" id="KW-0732">Signal</keyword>
<accession>A0A371PHU1</accession>
<dbReference type="InterPro" id="IPR020449">
    <property type="entry name" value="Tscrpt_reg_AraC-type_HTH"/>
</dbReference>
<dbReference type="Pfam" id="PF01497">
    <property type="entry name" value="Peripla_BP_2"/>
    <property type="match status" value="1"/>
</dbReference>
<dbReference type="InterPro" id="IPR002491">
    <property type="entry name" value="ABC_transptr_periplasmic_BD"/>
</dbReference>
<dbReference type="Proteomes" id="UP000261905">
    <property type="component" value="Unassembled WGS sequence"/>
</dbReference>
<reference evidence="11 12" key="1">
    <citation type="submission" date="2018-08" db="EMBL/GenBank/DDBJ databases">
        <title>Paenibacillus sp. M4BSY-1, whole genome shotgun sequence.</title>
        <authorList>
            <person name="Tuo L."/>
        </authorList>
    </citation>
    <scope>NUCLEOTIDE SEQUENCE [LARGE SCALE GENOMIC DNA]</scope>
    <source>
        <strain evidence="11 12">M4BSY-1</strain>
    </source>
</reference>
<dbReference type="SUPFAM" id="SSF46689">
    <property type="entry name" value="Homeodomain-like"/>
    <property type="match status" value="2"/>
</dbReference>
<evidence type="ECO:0000256" key="5">
    <source>
        <dbReference type="ARBA" id="ARBA00023015"/>
    </source>
</evidence>
<dbReference type="PROSITE" id="PS01124">
    <property type="entry name" value="HTH_ARAC_FAMILY_2"/>
    <property type="match status" value="1"/>
</dbReference>
<dbReference type="Gene3D" id="3.40.50.1980">
    <property type="entry name" value="Nitrogenase molybdenum iron protein domain"/>
    <property type="match status" value="2"/>
</dbReference>
<gene>
    <name evidence="11" type="ORF">DX130_01490</name>
</gene>
<evidence type="ECO:0000256" key="8">
    <source>
        <dbReference type="SAM" id="MobiDB-lite"/>
    </source>
</evidence>
<name>A0A371PHU1_9BACL</name>
<evidence type="ECO:0000259" key="9">
    <source>
        <dbReference type="PROSITE" id="PS01124"/>
    </source>
</evidence>
<dbReference type="PROSITE" id="PS50983">
    <property type="entry name" value="FE_B12_PBP"/>
    <property type="match status" value="1"/>
</dbReference>
<comment type="similarity">
    <text evidence="2">Belongs to the bacterial solute-binding protein 8 family.</text>
</comment>
<dbReference type="PROSITE" id="PS00041">
    <property type="entry name" value="HTH_ARAC_FAMILY_1"/>
    <property type="match status" value="1"/>
</dbReference>
<feature type="compositionally biased region" description="Polar residues" evidence="8">
    <location>
        <begin position="353"/>
        <end position="368"/>
    </location>
</feature>
<evidence type="ECO:0000256" key="1">
    <source>
        <dbReference type="ARBA" id="ARBA00004196"/>
    </source>
</evidence>
<evidence type="ECO:0000259" key="10">
    <source>
        <dbReference type="PROSITE" id="PS50983"/>
    </source>
</evidence>
<keyword evidence="6" id="KW-0238">DNA-binding</keyword>
<keyword evidence="7" id="KW-0804">Transcription</keyword>
<dbReference type="GO" id="GO:0043565">
    <property type="term" value="F:sequence-specific DNA binding"/>
    <property type="evidence" value="ECO:0007669"/>
    <property type="project" value="InterPro"/>
</dbReference>
<dbReference type="GO" id="GO:1901678">
    <property type="term" value="P:iron coordination entity transport"/>
    <property type="evidence" value="ECO:0007669"/>
    <property type="project" value="UniProtKB-ARBA"/>
</dbReference>
<dbReference type="PANTHER" id="PTHR30532:SF26">
    <property type="entry name" value="IRON(3+)-HYDROXAMATE-BINDING PROTEIN FHUD"/>
    <property type="match status" value="1"/>
</dbReference>
<dbReference type="InterPro" id="IPR051313">
    <property type="entry name" value="Bact_iron-sidero_bind"/>
</dbReference>
<feature type="domain" description="Fe/B12 periplasmic-binding" evidence="10">
    <location>
        <begin position="389"/>
        <end position="641"/>
    </location>
</feature>
<dbReference type="PRINTS" id="PR00032">
    <property type="entry name" value="HTHARAC"/>
</dbReference>
<keyword evidence="5" id="KW-0805">Transcription regulation</keyword>
<evidence type="ECO:0000256" key="2">
    <source>
        <dbReference type="ARBA" id="ARBA00008814"/>
    </source>
</evidence>
<protein>
    <submittedName>
        <fullName evidence="11">AraC family transcriptional regulator</fullName>
    </submittedName>
</protein>
<dbReference type="Gene3D" id="1.10.10.60">
    <property type="entry name" value="Homeodomain-like"/>
    <property type="match status" value="2"/>
</dbReference>
<dbReference type="PANTHER" id="PTHR30532">
    <property type="entry name" value="IRON III DICITRATE-BINDING PERIPLASMIC PROTEIN"/>
    <property type="match status" value="1"/>
</dbReference>
<proteinExistence type="inferred from homology"/>
<feature type="domain" description="HTH araC/xylS-type" evidence="9">
    <location>
        <begin position="176"/>
        <end position="274"/>
    </location>
</feature>
<dbReference type="GO" id="GO:0003700">
    <property type="term" value="F:DNA-binding transcription factor activity"/>
    <property type="evidence" value="ECO:0007669"/>
    <property type="project" value="InterPro"/>
</dbReference>
<dbReference type="GO" id="GO:0030288">
    <property type="term" value="C:outer membrane-bounded periplasmic space"/>
    <property type="evidence" value="ECO:0007669"/>
    <property type="project" value="TreeGrafter"/>
</dbReference>
<dbReference type="AlphaFoldDB" id="A0A371PHU1"/>
<evidence type="ECO:0000313" key="11">
    <source>
        <dbReference type="EMBL" id="REK75781.1"/>
    </source>
</evidence>
<evidence type="ECO:0000256" key="7">
    <source>
        <dbReference type="ARBA" id="ARBA00023163"/>
    </source>
</evidence>
<dbReference type="InterPro" id="IPR009057">
    <property type="entry name" value="Homeodomain-like_sf"/>
</dbReference>
<dbReference type="EMBL" id="QUBQ01000001">
    <property type="protein sequence ID" value="REK75781.1"/>
    <property type="molecule type" value="Genomic_DNA"/>
</dbReference>
<dbReference type="InterPro" id="IPR018060">
    <property type="entry name" value="HTH_AraC"/>
</dbReference>
<dbReference type="Pfam" id="PF12833">
    <property type="entry name" value="HTH_18"/>
    <property type="match status" value="1"/>
</dbReference>
<evidence type="ECO:0000256" key="4">
    <source>
        <dbReference type="ARBA" id="ARBA00022729"/>
    </source>
</evidence>
<comment type="caution">
    <text evidence="11">The sequence shown here is derived from an EMBL/GenBank/DDBJ whole genome shotgun (WGS) entry which is preliminary data.</text>
</comment>
<keyword evidence="3" id="KW-0813">Transport</keyword>
<keyword evidence="12" id="KW-1185">Reference proteome</keyword>
<dbReference type="InterPro" id="IPR018062">
    <property type="entry name" value="HTH_AraC-typ_CS"/>
</dbReference>
<dbReference type="SUPFAM" id="SSF53807">
    <property type="entry name" value="Helical backbone' metal receptor"/>
    <property type="match status" value="1"/>
</dbReference>
<sequence length="641" mass="72774">MDWTKVIKTWLHTPVKVLDIRHLTMQPGETLHEYRLPASAFLYTNQGEARLKLDELEWHDTHSYLLHGGKGATLHIQCLNDTFDYYLILYKALPVHPPTSAGDRSERSAPFNLPYSLLPRYPLSLLSLLERMDKLWSQGHELERLQVSGLFYQFVHEQFQQLKTAGADVQMPDLATQIARYINEHYDEAISMDALSSLFHYSAHYLVRVFKRKYECSPNEYLIRTRMHYARLRLAGTEVPIKQVAESVGYTDMYYFSKLFKKVTGLTPSQFKVQSLRSGGSIRPNNRPESFIAPPNEAHYIINKENHYQYNHWGGNEMKQLFKPSLAVSLWLSLSLLLAACGGAGATLPEGAQEQTKPQQGSSDAATEQTRMYTDAIGRQVEIPVEPKKVVVVTYGGYLLPLGMKPIGADQDVLDQYPDEMAGIENIGEGLGNKEKILALQPDLIIVPDYFDPASFEAYSIIAPTITVAWGGDPDVITTMKTMGDIMNRTTEAEAWIAKFEEKLETIREQIKVKIKPGTTAITFIIYNGEVLLGGKGGTLGKLVYEDFGFQMPQHLEKYTDGGGVLSMEELVNRPADYFFTQMKDNELPEMTERFSEPLYQSVPAIQEDRVINVTRDKWNYGPYKVEEAVDELMEHVSRLQ</sequence>
<organism evidence="11 12">
    <name type="scientific">Paenibacillus paeoniae</name>
    <dbReference type="NCBI Taxonomy" id="2292705"/>
    <lineage>
        <taxon>Bacteria</taxon>
        <taxon>Bacillati</taxon>
        <taxon>Bacillota</taxon>
        <taxon>Bacilli</taxon>
        <taxon>Bacillales</taxon>
        <taxon>Paenibacillaceae</taxon>
        <taxon>Paenibacillus</taxon>
    </lineage>
</organism>
<evidence type="ECO:0000256" key="3">
    <source>
        <dbReference type="ARBA" id="ARBA00022448"/>
    </source>
</evidence>
<dbReference type="RefSeq" id="WP_116042267.1">
    <property type="nucleotide sequence ID" value="NZ_QUBQ01000001.1"/>
</dbReference>
<feature type="region of interest" description="Disordered" evidence="8">
    <location>
        <begin position="349"/>
        <end position="368"/>
    </location>
</feature>
<evidence type="ECO:0000313" key="12">
    <source>
        <dbReference type="Proteomes" id="UP000261905"/>
    </source>
</evidence>